<dbReference type="Gene3D" id="3.60.10.10">
    <property type="entry name" value="Endonuclease/exonuclease/phosphatase"/>
    <property type="match status" value="1"/>
</dbReference>
<dbReference type="SMART" id="SM00128">
    <property type="entry name" value="IPPc"/>
    <property type="match status" value="1"/>
</dbReference>
<keyword evidence="3" id="KW-0255">Endonuclease</keyword>
<dbReference type="InterPro" id="IPR036691">
    <property type="entry name" value="Endo/exonu/phosph_ase_sf"/>
</dbReference>
<keyword evidence="3" id="KW-0540">Nuclease</keyword>
<sequence>MEGKRQDEAAAPESAPAPRGPDRERSSRTPSVSPVCRPAESVSHGSVDGLSATSGGGSRHEMKRHYRSPGHLFVAMPDGTHEPTRSGTSPTAGDDRHGTRGAKAGAQSDGDRLQSPAVSAARPPFPAHPASRVTLKGDAPGDLRAPGSESDGSPLGQEGQDGACSDRRFPSRWPEGSEASDARRAPRRSSATVQPQMAQLFDLTTHNLTDIVAFCDDGYESSSNAQGEDSGTASAPRRYETLVMADPNGCEFERTDTDAAAASLDGKASRPPSLPSSRVAVAATLEKRQARAALSPGGLRRSSAVVGRPAGGYPLPPTAARSNREFVGPSDSLTSTRQGSVWGKYSCPSFRSSATAAGKVRDVHVVYKHLQRLKNQGRAKARPPVHGDNSFKGVEPIRIFCGTWNSEYQEFPQGTMTPDASPDALMATSVLPAHLPERVVEELLDDEDAWATGDADAFDQWPGRPRSDTGDSGDVPKRQQAEERSSWISTPGDRSFEGSRMVERKSLLRASTLNLKAVKEGEQPLIDWVLPGYDVYVITLQETISDSVFHAIMTYLCNVNGRPYIRMHATEDKISGLGDGAWTQFKSTSIAAWAREDLLRPKGPIEFLSSKAIPLSFFNGSKGAVSLLMRIWDQFTCFLGCHMPATTTEDRIRARSWIVERLCELYSGVPRTTLDGVFHHVVWMGDFNFRTRNVSAAKAVELLDSGNLQTLLEYDECHGAQCDDLRRQCIIEFGNLTHARFLCVSLAAKGFEESPVTFPPTYKKVDGRPPVDFSDPHWAAKEYQTKFTVKWYKGGRQEDRIPSWTDRVFKWSIPEVASLLRLETNNYFAAMPSRPNSFLNASDHSPVGTGLDMFPLDFNYALPSVMNIANPDTTSTKATGKLAQ</sequence>
<feature type="region of interest" description="Disordered" evidence="1">
    <location>
        <begin position="454"/>
        <end position="498"/>
    </location>
</feature>
<feature type="domain" description="Inositol polyphosphate-related phosphatase" evidence="2">
    <location>
        <begin position="504"/>
        <end position="863"/>
    </location>
</feature>
<dbReference type="Pfam" id="PF22669">
    <property type="entry name" value="Exo_endo_phos2"/>
    <property type="match status" value="1"/>
</dbReference>
<dbReference type="GO" id="GO:0004439">
    <property type="term" value="F:phosphatidylinositol-4,5-bisphosphate 5-phosphatase activity"/>
    <property type="evidence" value="ECO:0007669"/>
    <property type="project" value="TreeGrafter"/>
</dbReference>
<dbReference type="GO" id="GO:0004527">
    <property type="term" value="F:exonuclease activity"/>
    <property type="evidence" value="ECO:0007669"/>
    <property type="project" value="UniProtKB-KW"/>
</dbReference>
<dbReference type="GO" id="GO:0046856">
    <property type="term" value="P:phosphatidylinositol dephosphorylation"/>
    <property type="evidence" value="ECO:0007669"/>
    <property type="project" value="InterPro"/>
</dbReference>
<dbReference type="PANTHER" id="PTHR11200:SF275">
    <property type="entry name" value="LD06095P"/>
    <property type="match status" value="1"/>
</dbReference>
<dbReference type="PANTHER" id="PTHR11200">
    <property type="entry name" value="INOSITOL 5-PHOSPHATASE"/>
    <property type="match status" value="1"/>
</dbReference>
<feature type="region of interest" description="Disordered" evidence="1">
    <location>
        <begin position="1"/>
        <end position="194"/>
    </location>
</feature>
<keyword evidence="3" id="KW-0378">Hydrolase</keyword>
<dbReference type="GO" id="GO:0004519">
    <property type="term" value="F:endonuclease activity"/>
    <property type="evidence" value="ECO:0007669"/>
    <property type="project" value="UniProtKB-KW"/>
</dbReference>
<dbReference type="InterPro" id="IPR046985">
    <property type="entry name" value="IP5"/>
</dbReference>
<protein>
    <submittedName>
        <fullName evidence="3">Endonuclease/exonuclease/phosphatase family protein</fullName>
    </submittedName>
</protein>
<evidence type="ECO:0000313" key="3">
    <source>
        <dbReference type="EMBL" id="CEL68353.1"/>
    </source>
</evidence>
<feature type="region of interest" description="Disordered" evidence="1">
    <location>
        <begin position="313"/>
        <end position="333"/>
    </location>
</feature>
<keyword evidence="3" id="KW-0269">Exonuclease</keyword>
<proteinExistence type="predicted"/>
<organism evidence="3">
    <name type="scientific">Neospora caninum (strain Liverpool)</name>
    <dbReference type="NCBI Taxonomy" id="572307"/>
    <lineage>
        <taxon>Eukaryota</taxon>
        <taxon>Sar</taxon>
        <taxon>Alveolata</taxon>
        <taxon>Apicomplexa</taxon>
        <taxon>Conoidasida</taxon>
        <taxon>Coccidia</taxon>
        <taxon>Eucoccidiorida</taxon>
        <taxon>Eimeriorina</taxon>
        <taxon>Sarcocystidae</taxon>
        <taxon>Neospora</taxon>
    </lineage>
</organism>
<feature type="compositionally biased region" description="Basic and acidic residues" evidence="1">
    <location>
        <begin position="465"/>
        <end position="485"/>
    </location>
</feature>
<dbReference type="EMBL" id="LN714484">
    <property type="protein sequence ID" value="CEL68353.1"/>
    <property type="molecule type" value="Genomic_DNA"/>
</dbReference>
<accession>A0A0F7UEM7</accession>
<dbReference type="InterPro" id="IPR000300">
    <property type="entry name" value="IPPc"/>
</dbReference>
<evidence type="ECO:0000256" key="1">
    <source>
        <dbReference type="SAM" id="MobiDB-lite"/>
    </source>
</evidence>
<name>A0A0F7UEM7_NEOCL</name>
<evidence type="ECO:0000259" key="2">
    <source>
        <dbReference type="SMART" id="SM00128"/>
    </source>
</evidence>
<dbReference type="AlphaFoldDB" id="A0A0F7UEM7"/>
<dbReference type="SUPFAM" id="SSF56219">
    <property type="entry name" value="DNase I-like"/>
    <property type="match status" value="1"/>
</dbReference>
<reference evidence="3" key="1">
    <citation type="journal article" date="2015" name="PLoS ONE">
        <title>Comprehensive Evaluation of Toxoplasma gondii VEG and Neospora caninum LIV Genomes with Tachyzoite Stage Transcriptome and Proteome Defines Novel Transcript Features.</title>
        <authorList>
            <person name="Ramaprasad A."/>
            <person name="Mourier T."/>
            <person name="Naeem R."/>
            <person name="Malas T.B."/>
            <person name="Moussa E."/>
            <person name="Panigrahi A."/>
            <person name="Vermont S.J."/>
            <person name="Otto T.D."/>
            <person name="Wastling J."/>
            <person name="Pain A."/>
        </authorList>
    </citation>
    <scope>NUCLEOTIDE SEQUENCE</scope>
    <source>
        <strain evidence="3">Liverpool</strain>
    </source>
</reference>
<gene>
    <name evidence="3" type="ORF">BN1204_041220</name>
</gene>